<dbReference type="Proteomes" id="UP000007060">
    <property type="component" value="Unassembled WGS sequence"/>
</dbReference>
<protein>
    <submittedName>
        <fullName evidence="2">Uncharacterized protein</fullName>
    </submittedName>
</protein>
<dbReference type="EMBL" id="AAFW02000156">
    <property type="protein sequence ID" value="EDN59801.1"/>
    <property type="molecule type" value="Genomic_DNA"/>
</dbReference>
<comment type="caution">
    <text evidence="2">The sequence shown here is derived from an EMBL/GenBank/DDBJ whole genome shotgun (WGS) entry which is preliminary data.</text>
</comment>
<gene>
    <name evidence="1" type="ORF">SCY_0004</name>
    <name evidence="2" type="ORF">SCY_2332</name>
</gene>
<accession>A6ZSJ8</accession>
<evidence type="ECO:0000313" key="3">
    <source>
        <dbReference type="Proteomes" id="UP000007060"/>
    </source>
</evidence>
<dbReference type="HOGENOM" id="CLU_3299707_0_0_1"/>
<proteinExistence type="predicted"/>
<evidence type="ECO:0000313" key="1">
    <source>
        <dbReference type="EMBL" id="EDN59801.1"/>
    </source>
</evidence>
<reference evidence="2 3" key="1">
    <citation type="journal article" date="2007" name="Proc. Natl. Acad. Sci. U.S.A.">
        <title>Genome sequencing and comparative analysis of Saccharomyces cerevisiae strain YJM789.</title>
        <authorList>
            <person name="Wei W."/>
            <person name="McCusker J.H."/>
            <person name="Hyman R.W."/>
            <person name="Jones T."/>
            <person name="Ning Y."/>
            <person name="Cao Z."/>
            <person name="Gu Z."/>
            <person name="Bruno D."/>
            <person name="Miranda M."/>
            <person name="Nguyen M."/>
            <person name="Wilhelmy J."/>
            <person name="Komp C."/>
            <person name="Tamse R."/>
            <person name="Wang X."/>
            <person name="Jia P."/>
            <person name="Luedi P."/>
            <person name="Oefner P.J."/>
            <person name="David L."/>
            <person name="Dietrich F.S."/>
            <person name="Li Y."/>
            <person name="Davis R.W."/>
            <person name="Steinmetz L.M."/>
        </authorList>
    </citation>
    <scope>NUCLEOTIDE SEQUENCE [LARGE SCALE GENOMIC DNA]</scope>
    <source>
        <strain evidence="2 3">YJM789</strain>
    </source>
</reference>
<name>A6ZSJ8_YEAS7</name>
<evidence type="ECO:0000313" key="2">
    <source>
        <dbReference type="EMBL" id="EDN62494.1"/>
    </source>
</evidence>
<dbReference type="AlphaFoldDB" id="A6ZSJ8"/>
<sequence>MGMKQVQEFIMEPKGSVFVVRATLRVSLENAGKIFFNETE</sequence>
<organism evidence="2 3">
    <name type="scientific">Saccharomyces cerevisiae (strain YJM789)</name>
    <name type="common">Baker's yeast</name>
    <dbReference type="NCBI Taxonomy" id="307796"/>
    <lineage>
        <taxon>Eukaryota</taxon>
        <taxon>Fungi</taxon>
        <taxon>Dikarya</taxon>
        <taxon>Ascomycota</taxon>
        <taxon>Saccharomycotina</taxon>
        <taxon>Saccharomycetes</taxon>
        <taxon>Saccharomycetales</taxon>
        <taxon>Saccharomycetaceae</taxon>
        <taxon>Saccharomyces</taxon>
    </lineage>
</organism>
<dbReference type="EMBL" id="AAFW02000076">
    <property type="protein sequence ID" value="EDN62494.1"/>
    <property type="molecule type" value="Genomic_DNA"/>
</dbReference>